<dbReference type="InterPro" id="IPR038763">
    <property type="entry name" value="DHH_sf"/>
</dbReference>
<dbReference type="STRING" id="471821.TGRD_237"/>
<keyword evidence="4" id="KW-1185">Reference proteome</keyword>
<dbReference type="Pfam" id="PF01368">
    <property type="entry name" value="DHH"/>
    <property type="match status" value="1"/>
</dbReference>
<dbReference type="InterPro" id="IPR001667">
    <property type="entry name" value="DDH_dom"/>
</dbReference>
<dbReference type="KEGG" id="rsd:TGRD_235"/>
<evidence type="ECO:0000313" key="4">
    <source>
        <dbReference type="Proteomes" id="UP000001691"/>
    </source>
</evidence>
<dbReference type="Gene3D" id="3.10.310.30">
    <property type="match status" value="1"/>
</dbReference>
<protein>
    <submittedName>
        <fullName evidence="3">Bifunctional oligoribonuclease/pAp phosphatase NrnA</fullName>
    </submittedName>
</protein>
<dbReference type="Proteomes" id="UP000001691">
    <property type="component" value="Chromosome"/>
</dbReference>
<proteinExistence type="predicted"/>
<reference evidence="4" key="1">
    <citation type="journal article" date="2008" name="Proc. Natl. Acad. Sci. U.S.A.">
        <title>Complete genome of the uncultured termite group 1 bacteria in a single host protist cell.</title>
        <authorList>
            <person name="Hongoh Y."/>
            <person name="Sharma V.K."/>
            <person name="Prakash T."/>
            <person name="Noda S."/>
            <person name="Taylor T.D."/>
            <person name="Kudo T."/>
            <person name="Sakaki Y."/>
            <person name="Toyoda A."/>
            <person name="Hattori M."/>
            <person name="Ohkuma M."/>
        </authorList>
    </citation>
    <scope>NUCLEOTIDE SEQUENCE [LARGE SCALE GENOMIC DNA]</scope>
    <source>
        <strain evidence="4">Rs-D17 genomovar Ri2008</strain>
    </source>
</reference>
<gene>
    <name evidence="3" type="ordered locus">TGRD_235</name>
</gene>
<dbReference type="HOGENOM" id="CLU_039720_0_0_0"/>
<evidence type="ECO:0000259" key="2">
    <source>
        <dbReference type="Pfam" id="PF02272"/>
    </source>
</evidence>
<dbReference type="PANTHER" id="PTHR47618:SF1">
    <property type="entry name" value="BIFUNCTIONAL OLIGORIBONUCLEASE AND PAP PHOSPHATASE NRNA"/>
    <property type="match status" value="1"/>
</dbReference>
<dbReference type="Pfam" id="PF02272">
    <property type="entry name" value="DHHA1"/>
    <property type="match status" value="1"/>
</dbReference>
<organism evidence="3 4">
    <name type="scientific">Endomicrobium trichonymphae</name>
    <dbReference type="NCBI Taxonomy" id="1408204"/>
    <lineage>
        <taxon>Bacteria</taxon>
        <taxon>Pseudomonadati</taxon>
        <taxon>Elusimicrobiota</taxon>
        <taxon>Endomicrobiia</taxon>
        <taxon>Endomicrobiales</taxon>
        <taxon>Endomicrobiaceae</taxon>
        <taxon>Candidatus Endomicrobiellum</taxon>
    </lineage>
</organism>
<dbReference type="InterPro" id="IPR003156">
    <property type="entry name" value="DHHA1_dom"/>
</dbReference>
<dbReference type="PANTHER" id="PTHR47618">
    <property type="entry name" value="BIFUNCTIONAL OLIGORIBONUCLEASE AND PAP PHOSPHATASE NRNA"/>
    <property type="match status" value="1"/>
</dbReference>
<dbReference type="EMBL" id="AP009510">
    <property type="protein sequence ID" value="BAG13720.1"/>
    <property type="molecule type" value="Genomic_DNA"/>
</dbReference>
<dbReference type="SUPFAM" id="SSF64182">
    <property type="entry name" value="DHH phosphoesterases"/>
    <property type="match status" value="1"/>
</dbReference>
<sequence length="338" mass="37061">MNLAKNDLKKISEISRIIKQSKIFFIAGHIKPDGDSIGSALALASVLNRLGKEACVYCIDEVPDFLKFLKGSDEIKKSAKKTDVFDCAIILEAINFSRMGDIITPCQSKKVINIDHHLTYTNFGTINYIVPSSSSTAELVLNILDYMKIKLTRGEAENLYAGILTDTGCFQQINTTPNSHIACAKLMKYGIDINEIYKKVYENGSINALKLRGIALCGIKTILDDSVSYIVLTKDMFKKSGAKDNDDSGIINYTLRIEGVKVGCLFKEIDEKTIKVSCRSVRSFNVLEVVGRFGGGGHKNAAGCTIKKGINASIKMISSVLKEKLAADKLLFCSAVFL</sequence>
<dbReference type="InterPro" id="IPR051319">
    <property type="entry name" value="Oligoribo/pAp-PDE_c-di-AMP_PDE"/>
</dbReference>
<dbReference type="GO" id="GO:0003676">
    <property type="term" value="F:nucleic acid binding"/>
    <property type="evidence" value="ECO:0007669"/>
    <property type="project" value="InterPro"/>
</dbReference>
<feature type="domain" description="DHHA1" evidence="2">
    <location>
        <begin position="239"/>
        <end position="321"/>
    </location>
</feature>
<evidence type="ECO:0000313" key="3">
    <source>
        <dbReference type="EMBL" id="BAG13720.1"/>
    </source>
</evidence>
<feature type="domain" description="DDH" evidence="1">
    <location>
        <begin position="25"/>
        <end position="163"/>
    </location>
</feature>
<dbReference type="RefSeq" id="WP_015423247.1">
    <property type="nucleotide sequence ID" value="NC_020419.1"/>
</dbReference>
<dbReference type="AlphaFoldDB" id="B1GZN8"/>
<accession>B1GZN8</accession>
<name>B1GZN8_ENDTX</name>
<dbReference type="Gene3D" id="3.90.1640.10">
    <property type="entry name" value="inorganic pyrophosphatase (n-terminal core)"/>
    <property type="match status" value="1"/>
</dbReference>
<dbReference type="PATRIC" id="fig|471821.5.peg.353"/>
<evidence type="ECO:0000259" key="1">
    <source>
        <dbReference type="Pfam" id="PF01368"/>
    </source>
</evidence>